<dbReference type="FunCoup" id="A0A673CC75">
    <property type="interactions" value="432"/>
</dbReference>
<sequence length="257" mass="29189">MDSGVRGGRMRGISLWALLPPLYSLCVTIGLWVVYFVAVNTGQVVPLTSQYRRNGSARPPYISIAGNSPPASCIFSEVMNLAAFGGFVIALLRYLQLKNRIDKAWQNVTSLVVFSIGSFGMTLIGNFQLFIEEDIHNFGTFLTFGLGTVFCWGQSYLTFKVNLRNEGFKTSMLRFLLSGCITFCLVLYFSLMFQRLHMHAARSQWALVMFFLIFISSFCIELRYNHFEIVCTETNCRHEQKDSDTDLNMTHVQNIVD</sequence>
<dbReference type="AlphaFoldDB" id="A0A673CC75"/>
<accession>A0A673CC75</accession>
<reference evidence="8" key="1">
    <citation type="submission" date="2019-06" db="EMBL/GenBank/DDBJ databases">
        <authorList>
            <consortium name="Wellcome Sanger Institute Data Sharing"/>
        </authorList>
    </citation>
    <scope>NUCLEOTIDE SEQUENCE [LARGE SCALE GENOMIC DNA]</scope>
</reference>
<organism evidence="8 9">
    <name type="scientific">Sphaeramia orbicularis</name>
    <name type="common">orbiculate cardinalfish</name>
    <dbReference type="NCBI Taxonomy" id="375764"/>
    <lineage>
        <taxon>Eukaryota</taxon>
        <taxon>Metazoa</taxon>
        <taxon>Chordata</taxon>
        <taxon>Craniata</taxon>
        <taxon>Vertebrata</taxon>
        <taxon>Euteleostomi</taxon>
        <taxon>Actinopterygii</taxon>
        <taxon>Neopterygii</taxon>
        <taxon>Teleostei</taxon>
        <taxon>Neoteleostei</taxon>
        <taxon>Acanthomorphata</taxon>
        <taxon>Gobiaria</taxon>
        <taxon>Kurtiformes</taxon>
        <taxon>Apogonoidei</taxon>
        <taxon>Apogonidae</taxon>
        <taxon>Apogoninae</taxon>
        <taxon>Sphaeramia</taxon>
    </lineage>
</organism>
<evidence type="ECO:0000313" key="8">
    <source>
        <dbReference type="Ensembl" id="ENSSORP00005050899.1"/>
    </source>
</evidence>
<evidence type="ECO:0000256" key="6">
    <source>
        <dbReference type="SAM" id="Phobius"/>
    </source>
</evidence>
<gene>
    <name evidence="8" type="primary">tmem150c</name>
</gene>
<dbReference type="Proteomes" id="UP000472271">
    <property type="component" value="Chromosome 12"/>
</dbReference>
<evidence type="ECO:0000256" key="1">
    <source>
        <dbReference type="ARBA" id="ARBA00004127"/>
    </source>
</evidence>
<dbReference type="OrthoDB" id="9865811at2759"/>
<feature type="transmembrane region" description="Helical" evidence="6">
    <location>
        <begin position="171"/>
        <end position="191"/>
    </location>
</feature>
<feature type="transmembrane region" description="Helical" evidence="6">
    <location>
        <begin position="78"/>
        <end position="96"/>
    </location>
</feature>
<evidence type="ECO:0000256" key="3">
    <source>
        <dbReference type="ARBA" id="ARBA00022692"/>
    </source>
</evidence>
<dbReference type="Pfam" id="PF10277">
    <property type="entry name" value="Frag1"/>
    <property type="match status" value="1"/>
</dbReference>
<dbReference type="GO" id="GO:0012505">
    <property type="term" value="C:endomembrane system"/>
    <property type="evidence" value="ECO:0007669"/>
    <property type="project" value="UniProtKB-SubCell"/>
</dbReference>
<dbReference type="PANTHER" id="PTHR21324">
    <property type="entry name" value="FASTING-INDUCIBLE INTEGRAL MEMBRANE PROTEIN TM6P1-RELATED"/>
    <property type="match status" value="1"/>
</dbReference>
<dbReference type="GO" id="GO:0005886">
    <property type="term" value="C:plasma membrane"/>
    <property type="evidence" value="ECO:0007669"/>
    <property type="project" value="TreeGrafter"/>
</dbReference>
<dbReference type="InterPro" id="IPR050911">
    <property type="entry name" value="DRAM/TMEM150_Autophagy_Mod"/>
</dbReference>
<evidence type="ECO:0000259" key="7">
    <source>
        <dbReference type="Pfam" id="PF10277"/>
    </source>
</evidence>
<dbReference type="PANTHER" id="PTHR21324:SF7">
    <property type="entry name" value="TRANSMEMBRANE PROTEIN 150C"/>
    <property type="match status" value="1"/>
</dbReference>
<dbReference type="RefSeq" id="XP_030004305.1">
    <property type="nucleotide sequence ID" value="XM_030148445.1"/>
</dbReference>
<keyword evidence="4 6" id="KW-1133">Transmembrane helix</keyword>
<dbReference type="InterPro" id="IPR019402">
    <property type="entry name" value="CWH43_N"/>
</dbReference>
<evidence type="ECO:0000313" key="9">
    <source>
        <dbReference type="Proteomes" id="UP000472271"/>
    </source>
</evidence>
<feature type="transmembrane region" description="Helical" evidence="6">
    <location>
        <begin position="108"/>
        <end position="131"/>
    </location>
</feature>
<comment type="similarity">
    <text evidence="2">Belongs to the DRAM/TMEM150 family.</text>
</comment>
<evidence type="ECO:0000256" key="5">
    <source>
        <dbReference type="ARBA" id="ARBA00023136"/>
    </source>
</evidence>
<feature type="transmembrane region" description="Helical" evidence="6">
    <location>
        <begin position="137"/>
        <end position="159"/>
    </location>
</feature>
<protein>
    <recommendedName>
        <fullName evidence="7">CWH43-like N-terminal domain-containing protein</fullName>
    </recommendedName>
</protein>
<dbReference type="Ensembl" id="ENSSORT00005052115.1">
    <property type="protein sequence ID" value="ENSSORP00005050899.1"/>
    <property type="gene ID" value="ENSSORG00005023029.1"/>
</dbReference>
<dbReference type="GeneID" id="115429186"/>
<name>A0A673CC75_9TELE</name>
<reference evidence="8" key="2">
    <citation type="submission" date="2025-08" db="UniProtKB">
        <authorList>
            <consortium name="Ensembl"/>
        </authorList>
    </citation>
    <scope>IDENTIFICATION</scope>
</reference>
<dbReference type="CTD" id="441027"/>
<proteinExistence type="inferred from homology"/>
<comment type="subcellular location">
    <subcellularLocation>
        <location evidence="1">Endomembrane system</location>
        <topology evidence="1">Multi-pass membrane protein</topology>
    </subcellularLocation>
</comment>
<keyword evidence="9" id="KW-1185">Reference proteome</keyword>
<reference evidence="8" key="3">
    <citation type="submission" date="2025-09" db="UniProtKB">
        <authorList>
            <consortium name="Ensembl"/>
        </authorList>
    </citation>
    <scope>IDENTIFICATION</scope>
</reference>
<evidence type="ECO:0000256" key="2">
    <source>
        <dbReference type="ARBA" id="ARBA00006565"/>
    </source>
</evidence>
<feature type="transmembrane region" description="Helical" evidence="6">
    <location>
        <begin position="203"/>
        <end position="220"/>
    </location>
</feature>
<dbReference type="InParanoid" id="A0A673CC75"/>
<feature type="transmembrane region" description="Helical" evidence="6">
    <location>
        <begin position="12"/>
        <end position="38"/>
    </location>
</feature>
<keyword evidence="5 6" id="KW-0472">Membrane</keyword>
<feature type="domain" description="CWH43-like N-terminal" evidence="7">
    <location>
        <begin position="16"/>
        <end position="223"/>
    </location>
</feature>
<evidence type="ECO:0000256" key="4">
    <source>
        <dbReference type="ARBA" id="ARBA00022989"/>
    </source>
</evidence>
<keyword evidence="3 6" id="KW-0812">Transmembrane</keyword>